<gene>
    <name evidence="3" type="ORF">CLV30_12353</name>
</gene>
<dbReference type="Pfam" id="PF02622">
    <property type="entry name" value="DUF179"/>
    <property type="match status" value="1"/>
</dbReference>
<dbReference type="AlphaFoldDB" id="A0A2P8DJ84"/>
<name>A0A2P8DJ84_9ACTN</name>
<evidence type="ECO:0000313" key="3">
    <source>
        <dbReference type="EMBL" id="PSK97254.1"/>
    </source>
</evidence>
<dbReference type="Proteomes" id="UP000243528">
    <property type="component" value="Unassembled WGS sequence"/>
</dbReference>
<keyword evidence="4" id="KW-1185">Reference proteome</keyword>
<dbReference type="SUPFAM" id="SSF143456">
    <property type="entry name" value="VC0467-like"/>
    <property type="match status" value="1"/>
</dbReference>
<evidence type="ECO:0000256" key="1">
    <source>
        <dbReference type="ARBA" id="ARBA00009600"/>
    </source>
</evidence>
<comment type="caution">
    <text evidence="3">The sequence shown here is derived from an EMBL/GenBank/DDBJ whole genome shotgun (WGS) entry which is preliminary data.</text>
</comment>
<evidence type="ECO:0000256" key="2">
    <source>
        <dbReference type="HAMAP-Rule" id="MF_00758"/>
    </source>
</evidence>
<organism evidence="3 4">
    <name type="scientific">Haloactinopolyspora alba</name>
    <dbReference type="NCBI Taxonomy" id="648780"/>
    <lineage>
        <taxon>Bacteria</taxon>
        <taxon>Bacillati</taxon>
        <taxon>Actinomycetota</taxon>
        <taxon>Actinomycetes</taxon>
        <taxon>Jiangellales</taxon>
        <taxon>Jiangellaceae</taxon>
        <taxon>Haloactinopolyspora</taxon>
    </lineage>
</organism>
<dbReference type="HAMAP" id="MF_00758">
    <property type="entry name" value="UPF0301"/>
    <property type="match status" value="1"/>
</dbReference>
<dbReference type="GO" id="GO:0005829">
    <property type="term" value="C:cytosol"/>
    <property type="evidence" value="ECO:0007669"/>
    <property type="project" value="TreeGrafter"/>
</dbReference>
<dbReference type="Gene3D" id="3.40.1740.10">
    <property type="entry name" value="VC0467-like"/>
    <property type="match status" value="1"/>
</dbReference>
<dbReference type="PANTHER" id="PTHR30327:SF1">
    <property type="entry name" value="UPF0301 PROTEIN YQGE"/>
    <property type="match status" value="1"/>
</dbReference>
<comment type="similarity">
    <text evidence="1 2">Belongs to the UPF0301 (AlgH) family.</text>
</comment>
<dbReference type="PANTHER" id="PTHR30327">
    <property type="entry name" value="UNCHARACTERIZED PROTEIN YQGE"/>
    <property type="match status" value="1"/>
</dbReference>
<sequence length="185" mass="19523">MNGDALTGQLLVAAPTLRGSTFERAVVLMLSHDDDGALGVVVNKPTEVRVGDVLPGWVPVVSEPGVVFQGGPVSLDSALGLVTVAGDDEPLGIRRVKGRLGVVDLDTPAEIVEPAVSAMRVFAGYAGWAPEQLEGEIDEGSWYVVDSEATDAFTSDADDLWESVLRRQRGLLALVSRFPADPSLN</sequence>
<dbReference type="EMBL" id="PYGE01000023">
    <property type="protein sequence ID" value="PSK97254.1"/>
    <property type="molecule type" value="Genomic_DNA"/>
</dbReference>
<dbReference type="InterPro" id="IPR003774">
    <property type="entry name" value="AlgH-like"/>
</dbReference>
<dbReference type="RefSeq" id="WP_106539457.1">
    <property type="nucleotide sequence ID" value="NZ_PYGE01000023.1"/>
</dbReference>
<accession>A0A2P8DJ84</accession>
<evidence type="ECO:0000313" key="4">
    <source>
        <dbReference type="Proteomes" id="UP000243528"/>
    </source>
</evidence>
<protein>
    <recommendedName>
        <fullName evidence="2">UPF0301 protein CLV30_12353</fullName>
    </recommendedName>
</protein>
<dbReference type="OrthoDB" id="9807486at2"/>
<reference evidence="3 4" key="1">
    <citation type="submission" date="2018-03" db="EMBL/GenBank/DDBJ databases">
        <title>Genomic Encyclopedia of Archaeal and Bacterial Type Strains, Phase II (KMG-II): from individual species to whole genera.</title>
        <authorList>
            <person name="Goeker M."/>
        </authorList>
    </citation>
    <scope>NUCLEOTIDE SEQUENCE [LARGE SCALE GENOMIC DNA]</scope>
    <source>
        <strain evidence="3 4">DSM 45211</strain>
    </source>
</reference>
<proteinExistence type="inferred from homology"/>
<dbReference type="NCBIfam" id="NF001270">
    <property type="entry name" value="PRK00228.2-2"/>
    <property type="match status" value="1"/>
</dbReference>